<dbReference type="Gene3D" id="3.30.40.80">
    <property type="entry name" value="Effector protein NleG"/>
    <property type="match status" value="1"/>
</dbReference>
<reference evidence="3" key="1">
    <citation type="journal article" date="2018" name="Genome Biol.">
        <title>SKESA: strategic k-mer extension for scrupulous assemblies.</title>
        <authorList>
            <person name="Souvorov A."/>
            <person name="Agarwala R."/>
            <person name="Lipman D.J."/>
        </authorList>
    </citation>
    <scope>NUCLEOTIDE SEQUENCE</scope>
    <source>
        <strain evidence="4">19-023315-001-N23581478</strain>
        <strain evidence="3">19-023316-001-N23586293</strain>
    </source>
</reference>
<accession>A0A3W0FG73</accession>
<evidence type="ECO:0000313" key="4">
    <source>
        <dbReference type="EMBL" id="HAA1147380.1"/>
    </source>
</evidence>
<dbReference type="Proteomes" id="UP000839607">
    <property type="component" value="Unassembled WGS sequence"/>
</dbReference>
<dbReference type="EMBL" id="DAAAMR010000004">
    <property type="protein sequence ID" value="HAA1147380.1"/>
    <property type="molecule type" value="Genomic_DNA"/>
</dbReference>
<dbReference type="EMBL" id="AAMLIE010000019">
    <property type="protein sequence ID" value="EDI5328675.1"/>
    <property type="molecule type" value="Genomic_DNA"/>
</dbReference>
<name>A0A3W0FG73_SALET</name>
<reference evidence="1" key="3">
    <citation type="submission" date="2018-07" db="EMBL/GenBank/DDBJ databases">
        <authorList>
            <person name="Ashton P.M."/>
            <person name="Dallman T."/>
            <person name="Nair S."/>
            <person name="De Pinna E."/>
            <person name="Peters T."/>
            <person name="Grant K."/>
        </authorList>
    </citation>
    <scope>NUCLEOTIDE SEQUENCE</scope>
    <source>
        <strain evidence="1">333941</strain>
    </source>
</reference>
<proteinExistence type="predicted"/>
<evidence type="ECO:0000313" key="1">
    <source>
        <dbReference type="EMBL" id="EDH7655427.1"/>
    </source>
</evidence>
<dbReference type="GO" id="GO:0044403">
    <property type="term" value="P:biological process involved in symbiotic interaction"/>
    <property type="evidence" value="ECO:0007669"/>
    <property type="project" value="InterPro"/>
</dbReference>
<evidence type="ECO:0000313" key="3">
    <source>
        <dbReference type="EMBL" id="HAA1123887.1"/>
    </source>
</evidence>
<dbReference type="Pfam" id="PF06416">
    <property type="entry name" value="T3SS_NleG"/>
    <property type="match status" value="1"/>
</dbReference>
<protein>
    <submittedName>
        <fullName evidence="3">DUF1076 domain-containing protein</fullName>
    </submittedName>
</protein>
<dbReference type="EMBL" id="AAMISU010000004">
    <property type="protein sequence ID" value="EDH7655427.1"/>
    <property type="molecule type" value="Genomic_DNA"/>
</dbReference>
<dbReference type="GO" id="GO:0004842">
    <property type="term" value="F:ubiquitin-protein transferase activity"/>
    <property type="evidence" value="ECO:0007669"/>
    <property type="project" value="InterPro"/>
</dbReference>
<dbReference type="InterPro" id="IPR038436">
    <property type="entry name" value="Effector_NleG_sf"/>
</dbReference>
<dbReference type="EMBL" id="DAAAMO010000073">
    <property type="protein sequence ID" value="HAA1123887.1"/>
    <property type="molecule type" value="Genomic_DNA"/>
</dbReference>
<sequence>MFLSFPSVSLNSSNRICDLSENDLELIRDAVKQNDRRELQIELRDLLFKVSNRSVDGGEVEFKVKPDLSSYQATNMERRLEYTRYFTILEKQLNNTLDTSPEDLRNNLTASHSNNLQEFASQNLTITPIVSATSKQRLVDKIDLCSFSPNAEELSCSKDDLICPVMLAVPEKGIFVKASSESNICQLFDEVALIQLIIESAIHPVNRAPLTADMIIDKNECYFDTTKGNFVIP</sequence>
<comment type="caution">
    <text evidence="3">The sequence shown here is derived from an EMBL/GenBank/DDBJ whole genome shotgun (WGS) entry which is preliminary data.</text>
</comment>
<organism evidence="3">
    <name type="scientific">Salmonella enterica subsp. enterica serovar Litchfield</name>
    <dbReference type="NCBI Taxonomy" id="486998"/>
    <lineage>
        <taxon>Bacteria</taxon>
        <taxon>Pseudomonadati</taxon>
        <taxon>Pseudomonadota</taxon>
        <taxon>Gammaproteobacteria</taxon>
        <taxon>Enterobacterales</taxon>
        <taxon>Enterobacteriaceae</taxon>
        <taxon>Salmonella</taxon>
    </lineage>
</organism>
<reference evidence="2" key="2">
    <citation type="submission" date="2018-07" db="EMBL/GenBank/DDBJ databases">
        <authorList>
            <consortium name="GenomeTrakr network: Whole genome sequencing for foodborne pathogen traceback"/>
        </authorList>
    </citation>
    <scope>NUCLEOTIDE SEQUENCE [LARGE SCALE GENOMIC DNA]</scope>
    <source>
        <strain evidence="2">FSIS1702019</strain>
    </source>
</reference>
<gene>
    <name evidence="1" type="ORF">CB565_05640</name>
    <name evidence="2" type="ORF">CE369_17460</name>
    <name evidence="4" type="ORF">GDN52_04825</name>
    <name evidence="3" type="ORF">GDN64_22430</name>
</gene>
<dbReference type="RefSeq" id="WP_000480002.1">
    <property type="nucleotide sequence ID" value="NZ_LHGE01000020.1"/>
</dbReference>
<dbReference type="AlphaFoldDB" id="A0A3W0FG73"/>
<dbReference type="InterPro" id="IPR010489">
    <property type="entry name" value="Effector_NleG"/>
</dbReference>
<reference evidence="3" key="4">
    <citation type="submission" date="2019-10" db="EMBL/GenBank/DDBJ databases">
        <authorList>
            <consortium name="NCBI Pathogen Detection Project"/>
        </authorList>
    </citation>
    <scope>NUCLEOTIDE SEQUENCE</scope>
    <source>
        <strain evidence="4">19-023315-001-N23581478</strain>
        <strain evidence="3">19-023316-001-N23586293</strain>
    </source>
</reference>
<evidence type="ECO:0000313" key="2">
    <source>
        <dbReference type="EMBL" id="EDI5328675.1"/>
    </source>
</evidence>